<dbReference type="NCBIfam" id="TIGR01129">
    <property type="entry name" value="secD"/>
    <property type="match status" value="1"/>
</dbReference>
<feature type="transmembrane region" description="Helical" evidence="9">
    <location>
        <begin position="291"/>
        <end position="315"/>
    </location>
</feature>
<dbReference type="Pfam" id="PF02355">
    <property type="entry name" value="SecD_SecF_C"/>
    <property type="match status" value="1"/>
</dbReference>
<organism evidence="13 14">
    <name type="scientific">Melghirimyces thermohalophilus</name>
    <dbReference type="NCBI Taxonomy" id="1236220"/>
    <lineage>
        <taxon>Bacteria</taxon>
        <taxon>Bacillati</taxon>
        <taxon>Bacillota</taxon>
        <taxon>Bacilli</taxon>
        <taxon>Bacillales</taxon>
        <taxon>Thermoactinomycetaceae</taxon>
        <taxon>Melghirimyces</taxon>
    </lineage>
</organism>
<dbReference type="GO" id="GO:0006605">
    <property type="term" value="P:protein targeting"/>
    <property type="evidence" value="ECO:0007669"/>
    <property type="project" value="UniProtKB-UniRule"/>
</dbReference>
<evidence type="ECO:0000256" key="7">
    <source>
        <dbReference type="ARBA" id="ARBA00023010"/>
    </source>
</evidence>
<keyword evidence="3 9" id="KW-1003">Cell membrane</keyword>
<dbReference type="PANTHER" id="PTHR30081">
    <property type="entry name" value="PROTEIN-EXPORT MEMBRANE PROTEIN SEC"/>
    <property type="match status" value="1"/>
</dbReference>
<keyword evidence="4 9" id="KW-0812">Transmembrane</keyword>
<comment type="subcellular location">
    <subcellularLocation>
        <location evidence="1 9">Cell membrane</location>
        <topology evidence="1 9">Multi-pass membrane protein</topology>
    </subcellularLocation>
</comment>
<evidence type="ECO:0000256" key="9">
    <source>
        <dbReference type="HAMAP-Rule" id="MF_01463"/>
    </source>
</evidence>
<name>A0A1G6JIL0_9BACL</name>
<dbReference type="GO" id="GO:0015450">
    <property type="term" value="F:protein-transporting ATPase activity"/>
    <property type="evidence" value="ECO:0007669"/>
    <property type="project" value="InterPro"/>
</dbReference>
<dbReference type="InterPro" id="IPR005791">
    <property type="entry name" value="SecD"/>
</dbReference>
<dbReference type="InterPro" id="IPR048631">
    <property type="entry name" value="SecD_1st"/>
</dbReference>
<dbReference type="Pfam" id="PF22599">
    <property type="entry name" value="SecDF_P1_head"/>
    <property type="match status" value="1"/>
</dbReference>
<dbReference type="InterPro" id="IPR055344">
    <property type="entry name" value="SecD_SecF_C_bact"/>
</dbReference>
<feature type="domain" description="SecDF P1 head subdomain" evidence="12">
    <location>
        <begin position="123"/>
        <end position="219"/>
    </location>
</feature>
<dbReference type="OrthoDB" id="9805019at2"/>
<feature type="transmembrane region" description="Helical" evidence="9">
    <location>
        <begin position="265"/>
        <end position="285"/>
    </location>
</feature>
<keyword evidence="14" id="KW-1185">Reference proteome</keyword>
<dbReference type="Proteomes" id="UP000199387">
    <property type="component" value="Unassembled WGS sequence"/>
</dbReference>
<keyword evidence="2 9" id="KW-0813">Transport</keyword>
<dbReference type="GO" id="GO:0005886">
    <property type="term" value="C:plasma membrane"/>
    <property type="evidence" value="ECO:0007669"/>
    <property type="project" value="UniProtKB-SubCell"/>
</dbReference>
<evidence type="ECO:0000256" key="4">
    <source>
        <dbReference type="ARBA" id="ARBA00022692"/>
    </source>
</evidence>
<comment type="caution">
    <text evidence="9">Lacks conserved residue(s) required for the propagation of feature annotation.</text>
</comment>
<dbReference type="InterPro" id="IPR022813">
    <property type="entry name" value="SecD/SecF_arch_bac"/>
</dbReference>
<proteinExistence type="inferred from homology"/>
<evidence type="ECO:0000256" key="3">
    <source>
        <dbReference type="ARBA" id="ARBA00022475"/>
    </source>
</evidence>
<dbReference type="InterPro" id="IPR054384">
    <property type="entry name" value="SecDF_P1_head"/>
</dbReference>
<evidence type="ECO:0000259" key="12">
    <source>
        <dbReference type="Pfam" id="PF22599"/>
    </source>
</evidence>
<reference evidence="13 14" key="1">
    <citation type="submission" date="2016-10" db="EMBL/GenBank/DDBJ databases">
        <authorList>
            <person name="de Groot N.N."/>
        </authorList>
    </citation>
    <scope>NUCLEOTIDE SEQUENCE [LARGE SCALE GENOMIC DNA]</scope>
    <source>
        <strain evidence="13 14">DSM 45514</strain>
    </source>
</reference>
<evidence type="ECO:0000259" key="10">
    <source>
        <dbReference type="Pfam" id="PF02355"/>
    </source>
</evidence>
<comment type="function">
    <text evidence="9">Part of the Sec protein translocase complex. Interacts with the SecYEG preprotein conducting channel. SecDF uses the proton motive force (PMF) to complete protein translocation after the ATP-dependent function of SecA.</text>
</comment>
<evidence type="ECO:0000259" key="11">
    <source>
        <dbReference type="Pfam" id="PF21760"/>
    </source>
</evidence>
<dbReference type="Gene3D" id="3.30.70.3220">
    <property type="match status" value="1"/>
</dbReference>
<dbReference type="SUPFAM" id="SSF82866">
    <property type="entry name" value="Multidrug efflux transporter AcrB transmembrane domain"/>
    <property type="match status" value="1"/>
</dbReference>
<feature type="domain" description="Protein translocase subunit SecDF P1" evidence="11">
    <location>
        <begin position="64"/>
        <end position="121"/>
    </location>
</feature>
<sequence>MRVRKGKIVIFSLLVIAILATVLLTGKQVAQDITLGLDLQGGFEVLYEAQPQEKGQKITENTLKDTAQALSRRIDVLGVTEPQITVEGEDRIRVQLAGVKDQDKAREVLGKPAKLTFRTPDGKKVLMDGSDLKEGGAKQDYDQSGQPAVTVQFKSADKFKKLTQKYIGQPIPIYLDEQQLSAPVIQEAIPNGEAIISGNFTAEEAQELAELLNAGALPVDLKEIHSFAVDASLGKESLQQSVEAGLYGVLIIFIFVIGYYRLPGLVAVLTLISYTYLVLLAFSLLQVTLTLPGIAALILGVGMAVDANIIMYERIKEEMRYGKRISSALRAGSRRSFLTILDANITTIIAAAVLFYFGTSSVRGFAVSLITGIVVSFLTAVALSRIMLNLLVRSNLFRHPGWFGVKESEIGEL</sequence>
<dbReference type="HAMAP" id="MF_01463_B">
    <property type="entry name" value="SecD_B"/>
    <property type="match status" value="1"/>
</dbReference>
<keyword evidence="6 9" id="KW-1133">Transmembrane helix</keyword>
<dbReference type="RefSeq" id="WP_091566844.1">
    <property type="nucleotide sequence ID" value="NZ_FMZA01000004.1"/>
</dbReference>
<keyword evidence="5 9" id="KW-0653">Protein transport</keyword>
<keyword evidence="7 9" id="KW-0811">Translocation</keyword>
<dbReference type="AlphaFoldDB" id="A0A1G6JIL0"/>
<evidence type="ECO:0000313" key="14">
    <source>
        <dbReference type="Proteomes" id="UP000199387"/>
    </source>
</evidence>
<dbReference type="GO" id="GO:0065002">
    <property type="term" value="P:intracellular protein transmembrane transport"/>
    <property type="evidence" value="ECO:0007669"/>
    <property type="project" value="UniProtKB-UniRule"/>
</dbReference>
<dbReference type="InterPro" id="IPR001036">
    <property type="entry name" value="Acrflvin-R"/>
</dbReference>
<evidence type="ECO:0000256" key="6">
    <source>
        <dbReference type="ARBA" id="ARBA00022989"/>
    </source>
</evidence>
<dbReference type="GO" id="GO:0043952">
    <property type="term" value="P:protein transport by the Sec complex"/>
    <property type="evidence" value="ECO:0007669"/>
    <property type="project" value="UniProtKB-UniRule"/>
</dbReference>
<evidence type="ECO:0000256" key="2">
    <source>
        <dbReference type="ARBA" id="ARBA00022448"/>
    </source>
</evidence>
<feature type="transmembrane region" description="Helical" evidence="9">
    <location>
        <begin position="364"/>
        <end position="388"/>
    </location>
</feature>
<evidence type="ECO:0000313" key="13">
    <source>
        <dbReference type="EMBL" id="SDC18521.1"/>
    </source>
</evidence>
<dbReference type="PRINTS" id="PR00702">
    <property type="entry name" value="ACRIFLAVINRP"/>
</dbReference>
<feature type="domain" description="Protein export membrane protein SecD/SecF C-terminal" evidence="10">
    <location>
        <begin position="220"/>
        <end position="386"/>
    </location>
</feature>
<feature type="transmembrane region" description="Helical" evidence="9">
    <location>
        <begin position="336"/>
        <end position="358"/>
    </location>
</feature>
<protein>
    <recommendedName>
        <fullName evidence="9">Protein translocase subunit SecD</fullName>
    </recommendedName>
</protein>
<dbReference type="PANTHER" id="PTHR30081:SF1">
    <property type="entry name" value="PROTEIN TRANSLOCASE SUBUNIT SECD"/>
    <property type="match status" value="1"/>
</dbReference>
<comment type="subunit">
    <text evidence="9">Forms a complex with SecF. Part of the essential Sec protein translocation apparatus which comprises SecA, SecYEG and auxiliary proteins SecDF. Other proteins may also be involved.</text>
</comment>
<keyword evidence="8 9" id="KW-0472">Membrane</keyword>
<evidence type="ECO:0000256" key="1">
    <source>
        <dbReference type="ARBA" id="ARBA00004651"/>
    </source>
</evidence>
<dbReference type="STRING" id="1236220.SAMN04488112_10458"/>
<dbReference type="Pfam" id="PF21760">
    <property type="entry name" value="SecD_1st"/>
    <property type="match status" value="1"/>
</dbReference>
<evidence type="ECO:0000256" key="5">
    <source>
        <dbReference type="ARBA" id="ARBA00022927"/>
    </source>
</evidence>
<dbReference type="FunFam" id="1.20.1640.10:FF:000004">
    <property type="entry name" value="Protein translocase subunit SecD"/>
    <property type="match status" value="1"/>
</dbReference>
<dbReference type="Gene3D" id="1.20.1640.10">
    <property type="entry name" value="Multidrug efflux transporter AcrB transmembrane domain"/>
    <property type="match status" value="1"/>
</dbReference>
<evidence type="ECO:0000256" key="8">
    <source>
        <dbReference type="ARBA" id="ARBA00023136"/>
    </source>
</evidence>
<feature type="transmembrane region" description="Helical" evidence="9">
    <location>
        <begin position="244"/>
        <end position="260"/>
    </location>
</feature>
<dbReference type="NCBIfam" id="TIGR00916">
    <property type="entry name" value="2A0604s01"/>
    <property type="match status" value="1"/>
</dbReference>
<accession>A0A1G6JIL0</accession>
<dbReference type="InterPro" id="IPR048634">
    <property type="entry name" value="SecD_SecF_C"/>
</dbReference>
<gene>
    <name evidence="9" type="primary">secD</name>
    <name evidence="13" type="ORF">SAMN04488112_10458</name>
</gene>
<comment type="similarity">
    <text evidence="9">Belongs to the SecD/SecF family. SecD subfamily.</text>
</comment>
<dbReference type="EMBL" id="FMZA01000004">
    <property type="protein sequence ID" value="SDC18521.1"/>
    <property type="molecule type" value="Genomic_DNA"/>
</dbReference>